<evidence type="ECO:0000313" key="12">
    <source>
        <dbReference type="Proteomes" id="UP000014760"/>
    </source>
</evidence>
<reference evidence="10 12" key="2">
    <citation type="journal article" date="2013" name="Nature">
        <title>Insights into bilaterian evolution from three spiralian genomes.</title>
        <authorList>
            <person name="Simakov O."/>
            <person name="Marletaz F."/>
            <person name="Cho S.J."/>
            <person name="Edsinger-Gonzales E."/>
            <person name="Havlak P."/>
            <person name="Hellsten U."/>
            <person name="Kuo D.H."/>
            <person name="Larsson T."/>
            <person name="Lv J."/>
            <person name="Arendt D."/>
            <person name="Savage R."/>
            <person name="Osoegawa K."/>
            <person name="de Jong P."/>
            <person name="Grimwood J."/>
            <person name="Chapman J.A."/>
            <person name="Shapiro H."/>
            <person name="Aerts A."/>
            <person name="Otillar R.P."/>
            <person name="Terry A.Y."/>
            <person name="Boore J.L."/>
            <person name="Grigoriev I.V."/>
            <person name="Lindberg D.R."/>
            <person name="Seaver E.C."/>
            <person name="Weisblat D.A."/>
            <person name="Putnam N.H."/>
            <person name="Rokhsar D.S."/>
        </authorList>
    </citation>
    <scope>NUCLEOTIDE SEQUENCE</scope>
    <source>
        <strain evidence="10 12">I ESC-2004</strain>
    </source>
</reference>
<dbReference type="AlphaFoldDB" id="R7TPL5"/>
<dbReference type="STRING" id="283909.R7TPL5"/>
<sequence length="79" mass="8874">QRPRISIWPLDATFVRGDTMELNCQATGDPVPAVTWEKNDLPLPLDPRIRVTEEGVLTIEEVNNNDRGLFRCIAVNTKG</sequence>
<dbReference type="GO" id="GO:0005886">
    <property type="term" value="C:plasma membrane"/>
    <property type="evidence" value="ECO:0007669"/>
    <property type="project" value="UniProtKB-SubCell"/>
</dbReference>
<proteinExistence type="predicted"/>
<keyword evidence="12" id="KW-1185">Reference proteome</keyword>
<dbReference type="Gene3D" id="2.60.40.10">
    <property type="entry name" value="Immunoglobulins"/>
    <property type="match status" value="1"/>
</dbReference>
<dbReference type="InterPro" id="IPR036179">
    <property type="entry name" value="Ig-like_dom_sf"/>
</dbReference>
<dbReference type="EnsemblMetazoa" id="CapteT58735">
    <property type="protein sequence ID" value="CapteP58735"/>
    <property type="gene ID" value="CapteG58735"/>
</dbReference>
<dbReference type="EMBL" id="KB309107">
    <property type="protein sequence ID" value="ELT95512.1"/>
    <property type="molecule type" value="Genomic_DNA"/>
</dbReference>
<evidence type="ECO:0000259" key="9">
    <source>
        <dbReference type="PROSITE" id="PS50835"/>
    </source>
</evidence>
<comment type="subcellular location">
    <subcellularLocation>
        <location evidence="1">Cell membrane</location>
    </subcellularLocation>
</comment>
<evidence type="ECO:0000256" key="1">
    <source>
        <dbReference type="ARBA" id="ARBA00004236"/>
    </source>
</evidence>
<dbReference type="EMBL" id="AMQN01011799">
    <property type="status" value="NOT_ANNOTATED_CDS"/>
    <property type="molecule type" value="Genomic_DNA"/>
</dbReference>
<gene>
    <name evidence="10" type="ORF">CAPTEDRAFT_58735</name>
</gene>
<dbReference type="PANTHER" id="PTHR10075">
    <property type="entry name" value="BASIGIN RELATED"/>
    <property type="match status" value="1"/>
</dbReference>
<dbReference type="Proteomes" id="UP000014760">
    <property type="component" value="Unassembled WGS sequence"/>
</dbReference>
<dbReference type="InterPro" id="IPR007110">
    <property type="entry name" value="Ig-like_dom"/>
</dbReference>
<evidence type="ECO:0000313" key="10">
    <source>
        <dbReference type="EMBL" id="ELT95512.1"/>
    </source>
</evidence>
<keyword evidence="6" id="KW-1015">Disulfide bond</keyword>
<evidence type="ECO:0000256" key="2">
    <source>
        <dbReference type="ARBA" id="ARBA00022475"/>
    </source>
</evidence>
<keyword evidence="3" id="KW-0732">Signal</keyword>
<keyword evidence="5" id="KW-0472">Membrane</keyword>
<evidence type="ECO:0000256" key="6">
    <source>
        <dbReference type="ARBA" id="ARBA00023157"/>
    </source>
</evidence>
<keyword evidence="8" id="KW-0393">Immunoglobulin domain</keyword>
<dbReference type="SMART" id="SM00408">
    <property type="entry name" value="IGc2"/>
    <property type="match status" value="1"/>
</dbReference>
<evidence type="ECO:0000256" key="7">
    <source>
        <dbReference type="ARBA" id="ARBA00023180"/>
    </source>
</evidence>
<keyword evidence="4" id="KW-0677">Repeat</keyword>
<evidence type="ECO:0000256" key="8">
    <source>
        <dbReference type="ARBA" id="ARBA00023319"/>
    </source>
</evidence>
<dbReference type="OrthoDB" id="6153675at2759"/>
<name>R7TPL5_CAPTE</name>
<dbReference type="HOGENOM" id="CLU_2612813_0_0_1"/>
<dbReference type="InterPro" id="IPR013783">
    <property type="entry name" value="Ig-like_fold"/>
</dbReference>
<reference evidence="12" key="1">
    <citation type="submission" date="2012-12" db="EMBL/GenBank/DDBJ databases">
        <authorList>
            <person name="Hellsten U."/>
            <person name="Grimwood J."/>
            <person name="Chapman J.A."/>
            <person name="Shapiro H."/>
            <person name="Aerts A."/>
            <person name="Otillar R.P."/>
            <person name="Terry A.Y."/>
            <person name="Boore J.L."/>
            <person name="Simakov O."/>
            <person name="Marletaz F."/>
            <person name="Cho S.-J."/>
            <person name="Edsinger-Gonzales E."/>
            <person name="Havlak P."/>
            <person name="Kuo D.-H."/>
            <person name="Larsson T."/>
            <person name="Lv J."/>
            <person name="Arendt D."/>
            <person name="Savage R."/>
            <person name="Osoegawa K."/>
            <person name="de Jong P."/>
            <person name="Lindberg D.R."/>
            <person name="Seaver E.C."/>
            <person name="Weisblat D.A."/>
            <person name="Putnam N.H."/>
            <person name="Grigoriev I.V."/>
            <person name="Rokhsar D.S."/>
        </authorList>
    </citation>
    <scope>NUCLEOTIDE SEQUENCE</scope>
    <source>
        <strain evidence="12">I ESC-2004</strain>
    </source>
</reference>
<protein>
    <recommendedName>
        <fullName evidence="9">Ig-like domain-containing protein</fullName>
    </recommendedName>
</protein>
<dbReference type="PANTHER" id="PTHR10075:SF14">
    <property type="entry name" value="CELL ADHESION MOLECULE DSCAM2-RELATED"/>
    <property type="match status" value="1"/>
</dbReference>
<dbReference type="FunFam" id="2.60.40.10:FF:000273">
    <property type="entry name" value="contactin-3 isoform X1"/>
    <property type="match status" value="1"/>
</dbReference>
<dbReference type="InterPro" id="IPR003598">
    <property type="entry name" value="Ig_sub2"/>
</dbReference>
<evidence type="ECO:0000256" key="5">
    <source>
        <dbReference type="ARBA" id="ARBA00023136"/>
    </source>
</evidence>
<accession>R7TPL5</accession>
<keyword evidence="2" id="KW-1003">Cell membrane</keyword>
<feature type="non-terminal residue" evidence="10">
    <location>
        <position position="79"/>
    </location>
</feature>
<reference evidence="11" key="3">
    <citation type="submission" date="2015-06" db="UniProtKB">
        <authorList>
            <consortium name="EnsemblMetazoa"/>
        </authorList>
    </citation>
    <scope>IDENTIFICATION</scope>
</reference>
<evidence type="ECO:0000256" key="3">
    <source>
        <dbReference type="ARBA" id="ARBA00022729"/>
    </source>
</evidence>
<dbReference type="PROSITE" id="PS50835">
    <property type="entry name" value="IG_LIKE"/>
    <property type="match status" value="1"/>
</dbReference>
<feature type="non-terminal residue" evidence="10">
    <location>
        <position position="1"/>
    </location>
</feature>
<dbReference type="SUPFAM" id="SSF48726">
    <property type="entry name" value="Immunoglobulin"/>
    <property type="match status" value="1"/>
</dbReference>
<dbReference type="Pfam" id="PF13927">
    <property type="entry name" value="Ig_3"/>
    <property type="match status" value="1"/>
</dbReference>
<evidence type="ECO:0000256" key="4">
    <source>
        <dbReference type="ARBA" id="ARBA00022737"/>
    </source>
</evidence>
<feature type="domain" description="Ig-like" evidence="9">
    <location>
        <begin position="3"/>
        <end position="79"/>
    </location>
</feature>
<organism evidence="10">
    <name type="scientific">Capitella teleta</name>
    <name type="common">Polychaete worm</name>
    <dbReference type="NCBI Taxonomy" id="283909"/>
    <lineage>
        <taxon>Eukaryota</taxon>
        <taxon>Metazoa</taxon>
        <taxon>Spiralia</taxon>
        <taxon>Lophotrochozoa</taxon>
        <taxon>Annelida</taxon>
        <taxon>Polychaeta</taxon>
        <taxon>Sedentaria</taxon>
        <taxon>Scolecida</taxon>
        <taxon>Capitellidae</taxon>
        <taxon>Capitella</taxon>
    </lineage>
</organism>
<keyword evidence="7" id="KW-0325">Glycoprotein</keyword>
<dbReference type="OMA" id="LGPRYEI"/>
<evidence type="ECO:0000313" key="11">
    <source>
        <dbReference type="EnsemblMetazoa" id="CapteP58735"/>
    </source>
</evidence>